<evidence type="ECO:0000313" key="4">
    <source>
        <dbReference type="EMBL" id="KAF2430556.1"/>
    </source>
</evidence>
<feature type="domain" description="DUF7603" evidence="3">
    <location>
        <begin position="789"/>
        <end position="897"/>
    </location>
</feature>
<feature type="coiled-coil region" evidence="1">
    <location>
        <begin position="878"/>
        <end position="912"/>
    </location>
</feature>
<keyword evidence="5" id="KW-1185">Reference proteome</keyword>
<gene>
    <name evidence="4" type="ORF">EJ08DRAFT_649588</name>
</gene>
<keyword evidence="1" id="KW-0175">Coiled coil</keyword>
<accession>A0A9P4NSR5</accession>
<evidence type="ECO:0000259" key="3">
    <source>
        <dbReference type="Pfam" id="PF24554"/>
    </source>
</evidence>
<comment type="caution">
    <text evidence="4">The sequence shown here is derived from an EMBL/GenBank/DDBJ whole genome shotgun (WGS) entry which is preliminary data.</text>
</comment>
<protein>
    <recommendedName>
        <fullName evidence="3">DUF7603 domain-containing protein</fullName>
    </recommendedName>
</protein>
<feature type="coiled-coil region" evidence="1">
    <location>
        <begin position="390"/>
        <end position="439"/>
    </location>
</feature>
<sequence length="1044" mass="116953">MSRSEAQGWPPPALQDGGGPIIPPPPTTGTRNSNSAGQKRRNLSLANITIPSAFTNLSILKRKPLPANSPVLAQQRSLSLDSPTLPYPPRQQNLLTPIASPGQAQFVVRDLDNNPHGNSPLIPLSGPIPTSIYSPTASVSIAAPSSSTPNPPPVAPHHIISSAPVASLSSRHDQYSKRHSAKLSLSSILEANDKRQSSIHRRSSTMTTFASRQSGLHLRVETPGHNEMNSWDLSGQMPTTPKSPARKLSNFFGFKTTRSPNADSPSTHFSDSMPVSPLPSDEYGPGARLASPAALDIAKANMIAQGSWIIPQTPSLTLPVSSAHMAELEQELQEISAELANSIKREMELEDEVERMKAEPHAPITETNRRTSDYYSDSGAGSVRYPFGENDGKLEQLERLRRQAEQDKAQLKLDMSQRLQDALRQRREIEERAQTLHEHLQTQTKGQVDNDRVRELEASLVDFQRRLGEERQFRENFQDLVAGMRDEIEQYRLERDNLRDEVVPQMRARIDGLESDASQSEKLTYDHTRMQQELQALKDENQTLVNARRMQMEMQQQQLRFGAISEEGLSPMSPNVGSSLSRSKSFANKTGRTSRSNSASGPDLLRGGSVKEKTYESREALTQKVKDIETQRDALHKALKSMLDRHTYNERRHAKKLRQLEMERDKFMSLTPRRTAFHSEIKHLKDEVSTLRRRGDDALDQKWRCEKGLGGLKMDLDRAQEETSSLRSLLQERDIFIPDRPGSQGTDADSSGSLDKAYGELRTTQALSIARIKEMEAGDGSFNVEANRTLELLKQSISDAESERDRAQSQAEDYRQQAQTLRKSELEHLGKQQNLAAELYASAQRMDELASQVQVQLQSNSHLRQRLAEAIERGERDQKSSKAQISQMQRKLRELEDKLMAAQQHSEETVNRHETEVREMTEAHNAQLQRATTGALTPLRTDSLSLFAARSPRLDNTSSGFGISIAEATKTNQLEKRVQELEKALTDADKEMGEVVSRMNIAQMEVAELQSERDEATQRSRKLQAEMVKEREKVQLLMTMGAGA</sequence>
<dbReference type="Pfam" id="PF24554">
    <property type="entry name" value="DUF7603"/>
    <property type="match status" value="1"/>
</dbReference>
<evidence type="ECO:0000256" key="1">
    <source>
        <dbReference type="SAM" id="Coils"/>
    </source>
</evidence>
<feature type="coiled-coil region" evidence="1">
    <location>
        <begin position="325"/>
        <end position="359"/>
    </location>
</feature>
<dbReference type="EMBL" id="MU007038">
    <property type="protein sequence ID" value="KAF2430556.1"/>
    <property type="molecule type" value="Genomic_DNA"/>
</dbReference>
<feature type="coiled-coil region" evidence="1">
    <location>
        <begin position="474"/>
        <end position="557"/>
    </location>
</feature>
<feature type="coiled-coil region" evidence="1">
    <location>
        <begin position="971"/>
        <end position="1033"/>
    </location>
</feature>
<dbReference type="AlphaFoldDB" id="A0A9P4NSR5"/>
<proteinExistence type="predicted"/>
<feature type="region of interest" description="Disordered" evidence="2">
    <location>
        <begin position="733"/>
        <end position="756"/>
    </location>
</feature>
<evidence type="ECO:0000256" key="2">
    <source>
        <dbReference type="SAM" id="MobiDB-lite"/>
    </source>
</evidence>
<feature type="compositionally biased region" description="Polar residues" evidence="2">
    <location>
        <begin position="572"/>
        <end position="600"/>
    </location>
</feature>
<reference evidence="4" key="1">
    <citation type="journal article" date="2020" name="Stud. Mycol.">
        <title>101 Dothideomycetes genomes: a test case for predicting lifestyles and emergence of pathogens.</title>
        <authorList>
            <person name="Haridas S."/>
            <person name="Albert R."/>
            <person name="Binder M."/>
            <person name="Bloem J."/>
            <person name="Labutti K."/>
            <person name="Salamov A."/>
            <person name="Andreopoulos B."/>
            <person name="Baker S."/>
            <person name="Barry K."/>
            <person name="Bills G."/>
            <person name="Bluhm B."/>
            <person name="Cannon C."/>
            <person name="Castanera R."/>
            <person name="Culley D."/>
            <person name="Daum C."/>
            <person name="Ezra D."/>
            <person name="Gonzalez J."/>
            <person name="Henrissat B."/>
            <person name="Kuo A."/>
            <person name="Liang C."/>
            <person name="Lipzen A."/>
            <person name="Lutzoni F."/>
            <person name="Magnuson J."/>
            <person name="Mondo S."/>
            <person name="Nolan M."/>
            <person name="Ohm R."/>
            <person name="Pangilinan J."/>
            <person name="Park H.-J."/>
            <person name="Ramirez L."/>
            <person name="Alfaro M."/>
            <person name="Sun H."/>
            <person name="Tritt A."/>
            <person name="Yoshinaga Y."/>
            <person name="Zwiers L.-H."/>
            <person name="Turgeon B."/>
            <person name="Goodwin S."/>
            <person name="Spatafora J."/>
            <person name="Crous P."/>
            <person name="Grigoriev I."/>
        </authorList>
    </citation>
    <scope>NUCLEOTIDE SEQUENCE</scope>
    <source>
        <strain evidence="4">CBS 130266</strain>
    </source>
</reference>
<feature type="compositionally biased region" description="Polar residues" evidence="2">
    <location>
        <begin position="259"/>
        <end position="270"/>
    </location>
</feature>
<feature type="compositionally biased region" description="Basic and acidic residues" evidence="2">
    <location>
        <begin position="609"/>
        <end position="620"/>
    </location>
</feature>
<organism evidence="4 5">
    <name type="scientific">Tothia fuscella</name>
    <dbReference type="NCBI Taxonomy" id="1048955"/>
    <lineage>
        <taxon>Eukaryota</taxon>
        <taxon>Fungi</taxon>
        <taxon>Dikarya</taxon>
        <taxon>Ascomycota</taxon>
        <taxon>Pezizomycotina</taxon>
        <taxon>Dothideomycetes</taxon>
        <taxon>Pleosporomycetidae</taxon>
        <taxon>Venturiales</taxon>
        <taxon>Cylindrosympodiaceae</taxon>
        <taxon>Tothia</taxon>
    </lineage>
</organism>
<evidence type="ECO:0000313" key="5">
    <source>
        <dbReference type="Proteomes" id="UP000800235"/>
    </source>
</evidence>
<feature type="compositionally biased region" description="Polar residues" evidence="2">
    <location>
        <begin position="743"/>
        <end position="753"/>
    </location>
</feature>
<feature type="region of interest" description="Disordered" evidence="2">
    <location>
        <begin position="1"/>
        <end position="43"/>
    </location>
</feature>
<feature type="region of interest" description="Disordered" evidence="2">
    <location>
        <begin position="259"/>
        <end position="284"/>
    </location>
</feature>
<dbReference type="OrthoDB" id="5395440at2759"/>
<dbReference type="InterPro" id="IPR056023">
    <property type="entry name" value="DUF7603"/>
</dbReference>
<name>A0A9P4NSR5_9PEZI</name>
<dbReference type="Proteomes" id="UP000800235">
    <property type="component" value="Unassembled WGS sequence"/>
</dbReference>
<feature type="coiled-coil region" evidence="1">
    <location>
        <begin position="783"/>
        <end position="824"/>
    </location>
</feature>
<feature type="region of interest" description="Disordered" evidence="2">
    <location>
        <begin position="567"/>
        <end position="620"/>
    </location>
</feature>